<sequence>MATSKILKWVIKAEAKIKELEHYRDTTLGLYATDRPDLVKDEHKAKALTKKEVEQE</sequence>
<protein>
    <submittedName>
        <fullName evidence="1">Uncharacterized protein</fullName>
    </submittedName>
</protein>
<feature type="non-terminal residue" evidence="1">
    <location>
        <position position="56"/>
    </location>
</feature>
<accession>A0A0F9KGD2</accession>
<dbReference type="AlphaFoldDB" id="A0A0F9KGD2"/>
<organism evidence="1">
    <name type="scientific">marine sediment metagenome</name>
    <dbReference type="NCBI Taxonomy" id="412755"/>
    <lineage>
        <taxon>unclassified sequences</taxon>
        <taxon>metagenomes</taxon>
        <taxon>ecological metagenomes</taxon>
    </lineage>
</organism>
<dbReference type="EMBL" id="LAZR01013601">
    <property type="protein sequence ID" value="KKM21203.1"/>
    <property type="molecule type" value="Genomic_DNA"/>
</dbReference>
<reference evidence="1" key="1">
    <citation type="journal article" date="2015" name="Nature">
        <title>Complex archaea that bridge the gap between prokaryotes and eukaryotes.</title>
        <authorList>
            <person name="Spang A."/>
            <person name="Saw J.H."/>
            <person name="Jorgensen S.L."/>
            <person name="Zaremba-Niedzwiedzka K."/>
            <person name="Martijn J."/>
            <person name="Lind A.E."/>
            <person name="van Eijk R."/>
            <person name="Schleper C."/>
            <person name="Guy L."/>
            <person name="Ettema T.J."/>
        </authorList>
    </citation>
    <scope>NUCLEOTIDE SEQUENCE</scope>
</reference>
<evidence type="ECO:0000313" key="1">
    <source>
        <dbReference type="EMBL" id="KKM21203.1"/>
    </source>
</evidence>
<name>A0A0F9KGD2_9ZZZZ</name>
<proteinExistence type="predicted"/>
<gene>
    <name evidence="1" type="ORF">LCGC14_1637770</name>
</gene>
<comment type="caution">
    <text evidence="1">The sequence shown here is derived from an EMBL/GenBank/DDBJ whole genome shotgun (WGS) entry which is preliminary data.</text>
</comment>